<proteinExistence type="predicted"/>
<accession>A0A0H2XPS2</accession>
<organism evidence="2">
    <name type="scientific">Burkholderia orbicola (strain AU 1054)</name>
    <dbReference type="NCBI Taxonomy" id="331271"/>
    <lineage>
        <taxon>Bacteria</taxon>
        <taxon>Pseudomonadati</taxon>
        <taxon>Pseudomonadota</taxon>
        <taxon>Betaproteobacteria</taxon>
        <taxon>Burkholderiales</taxon>
        <taxon>Burkholderiaceae</taxon>
        <taxon>Burkholderia</taxon>
        <taxon>Burkholderia cepacia complex</taxon>
        <taxon>Burkholderia orbicola</taxon>
    </lineage>
</organism>
<evidence type="ECO:0000256" key="1">
    <source>
        <dbReference type="SAM" id="MobiDB-lite"/>
    </source>
</evidence>
<name>A0A0H2XPS2_BURO1</name>
<protein>
    <recommendedName>
        <fullName evidence="3">DUF469 family protein</fullName>
    </recommendedName>
</protein>
<gene>
    <name evidence="2" type="ordered locus">Bcen_1690</name>
</gene>
<dbReference type="AlphaFoldDB" id="A0A0H2XPS2"/>
<dbReference type="HOGENOM" id="CLU_153063_0_0_4"/>
<reference evidence="2" key="1">
    <citation type="submission" date="2006-05" db="EMBL/GenBank/DDBJ databases">
        <title>Complete sequence of chromosome 1 of Burkholderia cenocepacia AU 1054.</title>
        <authorList>
            <consortium name="US DOE Joint Genome Institute"/>
            <person name="Copeland A."/>
            <person name="Lucas S."/>
            <person name="Lapidus A."/>
            <person name="Barry K."/>
            <person name="Detter J.C."/>
            <person name="Glavina del Rio T."/>
            <person name="Hammon N."/>
            <person name="Israni S."/>
            <person name="Dalin E."/>
            <person name="Tice H."/>
            <person name="Pitluck S."/>
            <person name="Chain P."/>
            <person name="Malfatti S."/>
            <person name="Shin M."/>
            <person name="Vergez L."/>
            <person name="Schmutz J."/>
            <person name="Larimer F."/>
            <person name="Land M."/>
            <person name="Hauser L."/>
            <person name="Kyrpides N."/>
            <person name="Lykidis A."/>
            <person name="LiPuma J.J."/>
            <person name="Konstantinidis K."/>
            <person name="Tiedje J.M."/>
            <person name="Richardson P."/>
        </authorList>
    </citation>
    <scope>NUCLEOTIDE SEQUENCE [LARGE SCALE GENOMIC DNA]</scope>
    <source>
        <strain evidence="2">AU 1054</strain>
    </source>
</reference>
<sequence>MRRPGRSRMPRQRRPPPFHRPFSHSPHTMSQGHNRRQRKKLHIGEFQELSFNATAHYRNEMTDLERGQLIDAFIDFVEANGLLTVASADEGIGAYVISGAPRGTTTDADRELVRGWLAARPELKDVQVSEFADAWYPDA</sequence>
<dbReference type="PANTHER" id="PTHR38778">
    <property type="entry name" value="CYTOPLASMIC PROTEIN-RELATED"/>
    <property type="match status" value="1"/>
</dbReference>
<feature type="compositionally biased region" description="Basic residues" evidence="1">
    <location>
        <begin position="1"/>
        <end position="17"/>
    </location>
</feature>
<evidence type="ECO:0008006" key="3">
    <source>
        <dbReference type="Google" id="ProtNLM"/>
    </source>
</evidence>
<dbReference type="InterPro" id="IPR007416">
    <property type="entry name" value="YggL_50S_bp"/>
</dbReference>
<dbReference type="Pfam" id="PF04320">
    <property type="entry name" value="YggL_50S_bp"/>
    <property type="match status" value="1"/>
</dbReference>
<dbReference type="EMBL" id="CP000378">
    <property type="protein sequence ID" value="ABF76594.1"/>
    <property type="molecule type" value="Genomic_DNA"/>
</dbReference>
<evidence type="ECO:0000313" key="2">
    <source>
        <dbReference type="EMBL" id="ABF76594.1"/>
    </source>
</evidence>
<dbReference type="GO" id="GO:0005829">
    <property type="term" value="C:cytosol"/>
    <property type="evidence" value="ECO:0007669"/>
    <property type="project" value="TreeGrafter"/>
</dbReference>
<feature type="region of interest" description="Disordered" evidence="1">
    <location>
        <begin position="1"/>
        <end position="39"/>
    </location>
</feature>
<dbReference type="PANTHER" id="PTHR38778:SF1">
    <property type="entry name" value="CYTOPLASMIC PROTEIN"/>
    <property type="match status" value="1"/>
</dbReference>